<reference evidence="1 2" key="1">
    <citation type="submission" date="2016-07" db="EMBL/GenBank/DDBJ databases">
        <title>Pervasive Adenine N6-methylation of Active Genes in Fungi.</title>
        <authorList>
            <consortium name="DOE Joint Genome Institute"/>
            <person name="Mondo S.J."/>
            <person name="Dannebaum R.O."/>
            <person name="Kuo R.C."/>
            <person name="Labutti K."/>
            <person name="Haridas S."/>
            <person name="Kuo A."/>
            <person name="Salamov A."/>
            <person name="Ahrendt S.R."/>
            <person name="Lipzen A."/>
            <person name="Sullivan W."/>
            <person name="Andreopoulos W.B."/>
            <person name="Clum A."/>
            <person name="Lindquist E."/>
            <person name="Daum C."/>
            <person name="Ramamoorthy G.K."/>
            <person name="Gryganskyi A."/>
            <person name="Culley D."/>
            <person name="Magnuson J.K."/>
            <person name="James T.Y."/>
            <person name="O'Malley M.A."/>
            <person name="Stajich J.E."/>
            <person name="Spatafora J.W."/>
            <person name="Visel A."/>
            <person name="Grigoriev I.V."/>
        </authorList>
    </citation>
    <scope>NUCLEOTIDE SEQUENCE [LARGE SCALE GENOMIC DNA]</scope>
    <source>
        <strain evidence="1 2">ATCC 12442</strain>
    </source>
</reference>
<proteinExistence type="predicted"/>
<comment type="caution">
    <text evidence="1">The sequence shown here is derived from an EMBL/GenBank/DDBJ whole genome shotgun (WGS) entry which is preliminary data.</text>
</comment>
<evidence type="ECO:0000313" key="1">
    <source>
        <dbReference type="EMBL" id="ORX74071.1"/>
    </source>
</evidence>
<sequence length="83" mass="9288">MARTSKEAAFVLFCFVGVKVRISGHLGGDNGHPLHVLHSLSHPSSYESRLLLDMGQPWICLPFSTRKREKGEGAKQPRFKVLE</sequence>
<gene>
    <name evidence="1" type="ORF">DL89DRAFT_264050</name>
</gene>
<dbReference type="RefSeq" id="XP_040747282.1">
    <property type="nucleotide sequence ID" value="XM_040886083.1"/>
</dbReference>
<dbReference type="AlphaFoldDB" id="A0A1Y1WKG3"/>
<dbReference type="EMBL" id="MCFD01000001">
    <property type="protein sequence ID" value="ORX74071.1"/>
    <property type="molecule type" value="Genomic_DNA"/>
</dbReference>
<evidence type="ECO:0000313" key="2">
    <source>
        <dbReference type="Proteomes" id="UP000193922"/>
    </source>
</evidence>
<dbReference type="GeneID" id="63802731"/>
<organism evidence="1 2">
    <name type="scientific">Linderina pennispora</name>
    <dbReference type="NCBI Taxonomy" id="61395"/>
    <lineage>
        <taxon>Eukaryota</taxon>
        <taxon>Fungi</taxon>
        <taxon>Fungi incertae sedis</taxon>
        <taxon>Zoopagomycota</taxon>
        <taxon>Kickxellomycotina</taxon>
        <taxon>Kickxellomycetes</taxon>
        <taxon>Kickxellales</taxon>
        <taxon>Kickxellaceae</taxon>
        <taxon>Linderina</taxon>
    </lineage>
</organism>
<keyword evidence="2" id="KW-1185">Reference proteome</keyword>
<name>A0A1Y1WKG3_9FUNG</name>
<protein>
    <submittedName>
        <fullName evidence="1">Uncharacterized protein</fullName>
    </submittedName>
</protein>
<accession>A0A1Y1WKG3</accession>
<dbReference type="Proteomes" id="UP000193922">
    <property type="component" value="Unassembled WGS sequence"/>
</dbReference>